<feature type="binding site" evidence="14">
    <location>
        <position position="197"/>
    </location>
    <ligand>
        <name>ATP</name>
        <dbReference type="ChEBI" id="CHEBI:30616"/>
    </ligand>
</feature>
<dbReference type="AlphaFoldDB" id="A0A6N2R051"/>
<dbReference type="FunFam" id="3.90.870.10:FF:000009">
    <property type="entry name" value="Threonylcarbamoyl-AMP synthase, putative"/>
    <property type="match status" value="1"/>
</dbReference>
<dbReference type="PIRSF" id="PIRSF004930">
    <property type="entry name" value="Tln_factor_SUA5"/>
    <property type="match status" value="1"/>
</dbReference>
<evidence type="ECO:0000256" key="12">
    <source>
        <dbReference type="ARBA" id="ARBA00048366"/>
    </source>
</evidence>
<evidence type="ECO:0000256" key="3">
    <source>
        <dbReference type="ARBA" id="ARBA00012584"/>
    </source>
</evidence>
<accession>A0A6N2R051</accession>
<dbReference type="PANTHER" id="PTHR17490:SF16">
    <property type="entry name" value="THREONYLCARBAMOYL-AMP SYNTHASE"/>
    <property type="match status" value="1"/>
</dbReference>
<feature type="binding site" evidence="14">
    <location>
        <position position="145"/>
    </location>
    <ligand>
        <name>ATP</name>
        <dbReference type="ChEBI" id="CHEBI:30616"/>
    </ligand>
</feature>
<gene>
    <name evidence="16" type="primary">ywlC</name>
    <name evidence="16" type="ORF">AVLFYP127_00123</name>
</gene>
<evidence type="ECO:0000256" key="6">
    <source>
        <dbReference type="ARBA" id="ARBA00022679"/>
    </source>
</evidence>
<evidence type="ECO:0000256" key="9">
    <source>
        <dbReference type="ARBA" id="ARBA00022741"/>
    </source>
</evidence>
<feature type="binding site" evidence="14">
    <location>
        <position position="119"/>
    </location>
    <ligand>
        <name>ATP</name>
        <dbReference type="ChEBI" id="CHEBI:30616"/>
    </ligand>
</feature>
<dbReference type="GO" id="GO:0061710">
    <property type="term" value="F:L-threonylcarbamoyladenylate synthase"/>
    <property type="evidence" value="ECO:0007669"/>
    <property type="project" value="UniProtKB-EC"/>
</dbReference>
<feature type="binding site" evidence="14">
    <location>
        <position position="60"/>
    </location>
    <ligand>
        <name>ATP</name>
        <dbReference type="ChEBI" id="CHEBI:30616"/>
    </ligand>
</feature>
<keyword evidence="6 13" id="KW-0808">Transferase</keyword>
<evidence type="ECO:0000256" key="2">
    <source>
        <dbReference type="ARBA" id="ARBA00007663"/>
    </source>
</evidence>
<evidence type="ECO:0000256" key="5">
    <source>
        <dbReference type="ARBA" id="ARBA00022490"/>
    </source>
</evidence>
<sequence>MQTEILKIDRENIDENILNHAAEIIKKGELVAFPTETVYGLGADGLNPKAAKKIFKAKNRPEDNPLILHIDEDYKLDELVEKVDDRTKFLIKNLWPGPLTVILKKSSIIPDIITGGGDTVAVRRPKDKLAREFIKYCNTPIAAPSANISGRPSPTNAKDVYYDMNGRIPLIIDGGSSDIGIESTVIDMSLENPCILRPGYYTYEYIKKFIPNVCLDDSLVDDSKVPRSPGQKYKHYAPKAEMKVFVGDKSVEKIKDLALKYKNEGKKVGILVFDKDTEKFSAFTTLSLGNKDNLIEMSHVLFEALRDLDRKNVDIILAEGVKDIGLGKSIMNRMKKSASGNIFNL</sequence>
<evidence type="ECO:0000256" key="4">
    <source>
        <dbReference type="ARBA" id="ARBA00015492"/>
    </source>
</evidence>
<keyword evidence="5 13" id="KW-0963">Cytoplasm</keyword>
<dbReference type="Pfam" id="PF03481">
    <property type="entry name" value="Sua5_C"/>
    <property type="match status" value="1"/>
</dbReference>
<dbReference type="EMBL" id="CACRSW010000001">
    <property type="protein sequence ID" value="VYS74106.1"/>
    <property type="molecule type" value="Genomic_DNA"/>
</dbReference>
<comment type="subcellular location">
    <subcellularLocation>
        <location evidence="1 13">Cytoplasm</location>
    </subcellularLocation>
</comment>
<dbReference type="InterPro" id="IPR017945">
    <property type="entry name" value="DHBP_synth_RibB-like_a/b_dom"/>
</dbReference>
<dbReference type="RefSeq" id="WP_156328369.1">
    <property type="nucleotide sequence ID" value="NZ_CACRSW010000001.1"/>
</dbReference>
<dbReference type="NCBIfam" id="TIGR00057">
    <property type="entry name" value="L-threonylcarbamoyladenylate synthase"/>
    <property type="match status" value="1"/>
</dbReference>
<proteinExistence type="inferred from homology"/>
<comment type="similarity">
    <text evidence="2 13">Belongs to the SUA5 family.</text>
</comment>
<evidence type="ECO:0000259" key="15">
    <source>
        <dbReference type="PROSITE" id="PS51163"/>
    </source>
</evidence>
<evidence type="ECO:0000313" key="16">
    <source>
        <dbReference type="EMBL" id="VYS74106.1"/>
    </source>
</evidence>
<dbReference type="InterPro" id="IPR010923">
    <property type="entry name" value="T(6)A37_SUA5"/>
</dbReference>
<feature type="binding site" evidence="14">
    <location>
        <position position="64"/>
    </location>
    <ligand>
        <name>ATP</name>
        <dbReference type="ChEBI" id="CHEBI:30616"/>
    </ligand>
</feature>
<dbReference type="SUPFAM" id="SSF55821">
    <property type="entry name" value="YrdC/RibB"/>
    <property type="match status" value="1"/>
</dbReference>
<dbReference type="EC" id="2.7.7.87" evidence="3 13"/>
<comment type="function">
    <text evidence="13">Required for the formation of a threonylcarbamoyl group on adenosine at position 37 (t(6)A37) in tRNAs that read codons beginning with adenine.</text>
</comment>
<dbReference type="InterPro" id="IPR006070">
    <property type="entry name" value="Sua5-like_dom"/>
</dbReference>
<dbReference type="InterPro" id="IPR050156">
    <property type="entry name" value="TC-AMP_synthase_SUA5"/>
</dbReference>
<evidence type="ECO:0000256" key="7">
    <source>
        <dbReference type="ARBA" id="ARBA00022694"/>
    </source>
</evidence>
<feature type="binding site" evidence="14">
    <location>
        <position position="183"/>
    </location>
    <ligand>
        <name>L-threonine</name>
        <dbReference type="ChEBI" id="CHEBI:57926"/>
    </ligand>
</feature>
<keyword evidence="7 13" id="KW-0819">tRNA processing</keyword>
<feature type="binding site" evidence="14">
    <location>
        <position position="123"/>
    </location>
    <ligand>
        <name>L-threonine</name>
        <dbReference type="ChEBI" id="CHEBI:57926"/>
    </ligand>
</feature>
<comment type="catalytic activity">
    <reaction evidence="12 13">
        <text>L-threonine + hydrogencarbonate + ATP = L-threonylcarbamoyladenylate + diphosphate + H2O</text>
        <dbReference type="Rhea" id="RHEA:36407"/>
        <dbReference type="ChEBI" id="CHEBI:15377"/>
        <dbReference type="ChEBI" id="CHEBI:17544"/>
        <dbReference type="ChEBI" id="CHEBI:30616"/>
        <dbReference type="ChEBI" id="CHEBI:33019"/>
        <dbReference type="ChEBI" id="CHEBI:57926"/>
        <dbReference type="ChEBI" id="CHEBI:73682"/>
        <dbReference type="EC" id="2.7.7.87"/>
    </reaction>
</comment>
<dbReference type="InterPro" id="IPR038385">
    <property type="entry name" value="Sua5/YwlC_C"/>
</dbReference>
<feature type="binding site" evidence="14">
    <location>
        <position position="37"/>
    </location>
    <ligand>
        <name>L-threonine</name>
        <dbReference type="ChEBI" id="CHEBI:57926"/>
    </ligand>
</feature>
<keyword evidence="8 13" id="KW-0548">Nucleotidyltransferase</keyword>
<feature type="binding site" evidence="14">
    <location>
        <position position="69"/>
    </location>
    <ligand>
        <name>L-threonine</name>
        <dbReference type="ChEBI" id="CHEBI:57926"/>
    </ligand>
</feature>
<dbReference type="GO" id="GO:0005524">
    <property type="term" value="F:ATP binding"/>
    <property type="evidence" value="ECO:0007669"/>
    <property type="project" value="UniProtKB-UniRule"/>
</dbReference>
<feature type="domain" description="YrdC-like" evidence="15">
    <location>
        <begin position="15"/>
        <end position="201"/>
    </location>
</feature>
<dbReference type="PROSITE" id="PS51163">
    <property type="entry name" value="YRDC"/>
    <property type="match status" value="1"/>
</dbReference>
<dbReference type="GO" id="GO:0000049">
    <property type="term" value="F:tRNA binding"/>
    <property type="evidence" value="ECO:0007669"/>
    <property type="project" value="TreeGrafter"/>
</dbReference>
<evidence type="ECO:0000256" key="8">
    <source>
        <dbReference type="ARBA" id="ARBA00022695"/>
    </source>
</evidence>
<evidence type="ECO:0000256" key="1">
    <source>
        <dbReference type="ARBA" id="ARBA00004496"/>
    </source>
</evidence>
<evidence type="ECO:0000256" key="14">
    <source>
        <dbReference type="PIRSR" id="PIRSR004930-1"/>
    </source>
</evidence>
<organism evidence="16">
    <name type="scientific">Anaerococcus vaginalis</name>
    <dbReference type="NCBI Taxonomy" id="33037"/>
    <lineage>
        <taxon>Bacteria</taxon>
        <taxon>Bacillati</taxon>
        <taxon>Bacillota</taxon>
        <taxon>Tissierellia</taxon>
        <taxon>Tissierellales</taxon>
        <taxon>Peptoniphilaceae</taxon>
        <taxon>Anaerococcus</taxon>
    </lineage>
</organism>
<evidence type="ECO:0000256" key="13">
    <source>
        <dbReference type="PIRNR" id="PIRNR004930"/>
    </source>
</evidence>
<dbReference type="Gene3D" id="3.90.870.10">
    <property type="entry name" value="DHBP synthase"/>
    <property type="match status" value="1"/>
</dbReference>
<dbReference type="Pfam" id="PF01300">
    <property type="entry name" value="Sua5_yciO_yrdC"/>
    <property type="match status" value="1"/>
</dbReference>
<dbReference type="InterPro" id="IPR005145">
    <property type="entry name" value="Sua5_C"/>
</dbReference>
<dbReference type="GO" id="GO:0006450">
    <property type="term" value="P:regulation of translational fidelity"/>
    <property type="evidence" value="ECO:0007669"/>
    <property type="project" value="TreeGrafter"/>
</dbReference>
<keyword evidence="10 13" id="KW-0067">ATP-binding</keyword>
<dbReference type="PANTHER" id="PTHR17490">
    <property type="entry name" value="SUA5"/>
    <property type="match status" value="1"/>
</dbReference>
<feature type="binding site" evidence="14">
    <location>
        <position position="236"/>
    </location>
    <ligand>
        <name>ATP</name>
        <dbReference type="ChEBI" id="CHEBI:30616"/>
    </ligand>
</feature>
<keyword evidence="9 13" id="KW-0547">Nucleotide-binding</keyword>
<dbReference type="Gene3D" id="3.40.50.11030">
    <property type="entry name" value="Threonylcarbamoyl-AMP synthase, C-terminal domain"/>
    <property type="match status" value="1"/>
</dbReference>
<feature type="binding site" evidence="14">
    <location>
        <position position="153"/>
    </location>
    <ligand>
        <name>ATP</name>
        <dbReference type="ChEBI" id="CHEBI:30616"/>
    </ligand>
</feature>
<reference evidence="16" key="1">
    <citation type="submission" date="2019-11" db="EMBL/GenBank/DDBJ databases">
        <authorList>
            <person name="Feng L."/>
        </authorList>
    </citation>
    <scope>NUCLEOTIDE SEQUENCE</scope>
    <source>
        <strain evidence="16">AvaginalisLFYP127</strain>
    </source>
</reference>
<evidence type="ECO:0000256" key="11">
    <source>
        <dbReference type="ARBA" id="ARBA00029774"/>
    </source>
</evidence>
<evidence type="ECO:0000256" key="10">
    <source>
        <dbReference type="ARBA" id="ARBA00022840"/>
    </source>
</evidence>
<dbReference type="GO" id="GO:0005737">
    <property type="term" value="C:cytoplasm"/>
    <property type="evidence" value="ECO:0007669"/>
    <property type="project" value="UniProtKB-SubCell"/>
</dbReference>
<name>A0A6N2R051_9FIRM</name>
<dbReference type="GO" id="GO:0008033">
    <property type="term" value="P:tRNA processing"/>
    <property type="evidence" value="ECO:0007669"/>
    <property type="project" value="UniProtKB-KW"/>
</dbReference>
<dbReference type="GO" id="GO:0003725">
    <property type="term" value="F:double-stranded RNA binding"/>
    <property type="evidence" value="ECO:0007669"/>
    <property type="project" value="UniProtKB-UniRule"/>
</dbReference>
<protein>
    <recommendedName>
        <fullName evidence="4 13">Threonylcarbamoyl-AMP synthase</fullName>
        <shortName evidence="13">TC-AMP synthase</shortName>
        <ecNumber evidence="3 13">2.7.7.87</ecNumber>
    </recommendedName>
    <alternativeName>
        <fullName evidence="11 13">L-threonylcarbamoyladenylate synthase</fullName>
    </alternativeName>
</protein>
<feature type="binding site" evidence="14">
    <location>
        <position position="143"/>
    </location>
    <ligand>
        <name>L-threonine</name>
        <dbReference type="ChEBI" id="CHEBI:57926"/>
    </ligand>
</feature>